<feature type="region of interest" description="Disordered" evidence="1">
    <location>
        <begin position="82"/>
        <end position="110"/>
    </location>
</feature>
<accession>A0ABQ3ZHT7</accession>
<gene>
    <name evidence="2" type="ORF">Ahu01nite_012680</name>
</gene>
<organism evidence="2 3">
    <name type="scientific">Winogradskya humida</name>
    <dbReference type="NCBI Taxonomy" id="113566"/>
    <lineage>
        <taxon>Bacteria</taxon>
        <taxon>Bacillati</taxon>
        <taxon>Actinomycetota</taxon>
        <taxon>Actinomycetes</taxon>
        <taxon>Micromonosporales</taxon>
        <taxon>Micromonosporaceae</taxon>
        <taxon>Winogradskya</taxon>
    </lineage>
</organism>
<dbReference type="EMBL" id="BOMN01000015">
    <property type="protein sequence ID" value="GIE18166.1"/>
    <property type="molecule type" value="Genomic_DNA"/>
</dbReference>
<comment type="caution">
    <text evidence="2">The sequence shown here is derived from an EMBL/GenBank/DDBJ whole genome shotgun (WGS) entry which is preliminary data.</text>
</comment>
<name>A0ABQ3ZHT7_9ACTN</name>
<reference evidence="2 3" key="1">
    <citation type="submission" date="2021-01" db="EMBL/GenBank/DDBJ databases">
        <title>Whole genome shotgun sequence of Actinoplanes humidus NBRC 14915.</title>
        <authorList>
            <person name="Komaki H."/>
            <person name="Tamura T."/>
        </authorList>
    </citation>
    <scope>NUCLEOTIDE SEQUENCE [LARGE SCALE GENOMIC DNA]</scope>
    <source>
        <strain evidence="2 3">NBRC 14915</strain>
    </source>
</reference>
<dbReference type="Proteomes" id="UP000603200">
    <property type="component" value="Unassembled WGS sequence"/>
</dbReference>
<sequence>MAPQAADALQAVGQRPHGGVGLIEAVLQNVDHGELAEGLGDQCLVTCRQSGTKRFLVVGAGMDEVSLHGSAKSAMRGRIAEQPGILYVGGPHRSPARSQRQRRRTRPVPS</sequence>
<evidence type="ECO:0000313" key="3">
    <source>
        <dbReference type="Proteomes" id="UP000603200"/>
    </source>
</evidence>
<evidence type="ECO:0000256" key="1">
    <source>
        <dbReference type="SAM" id="MobiDB-lite"/>
    </source>
</evidence>
<feature type="compositionally biased region" description="Basic residues" evidence="1">
    <location>
        <begin position="99"/>
        <end position="110"/>
    </location>
</feature>
<evidence type="ECO:0000313" key="2">
    <source>
        <dbReference type="EMBL" id="GIE18166.1"/>
    </source>
</evidence>
<protein>
    <submittedName>
        <fullName evidence="2">Uncharacterized protein</fullName>
    </submittedName>
</protein>
<keyword evidence="3" id="KW-1185">Reference proteome</keyword>
<proteinExistence type="predicted"/>